<sequence length="122" mass="12756">MAFLNETAKKFQTLHMPGNALVICNAHDGGSANLIARHPRVKAVASGSYAVAAVQGVEDDYLTLEQNFDGVKPILAAGAAAGKPVSFDIRDGYGEAGRSLPQEPLPSSFGADLAGLLYARTR</sequence>
<reference evidence="1 2" key="1">
    <citation type="journal article" date="2020" name="ISME J.">
        <title>Uncovering the hidden diversity of litter-decomposition mechanisms in mushroom-forming fungi.</title>
        <authorList>
            <person name="Floudas D."/>
            <person name="Bentzer J."/>
            <person name="Ahren D."/>
            <person name="Johansson T."/>
            <person name="Persson P."/>
            <person name="Tunlid A."/>
        </authorList>
    </citation>
    <scope>NUCLEOTIDE SEQUENCE [LARGE SCALE GENOMIC DNA]</scope>
    <source>
        <strain evidence="1 2">CBS 406.79</strain>
    </source>
</reference>
<organism evidence="1 2">
    <name type="scientific">Collybiopsis confluens</name>
    <dbReference type="NCBI Taxonomy" id="2823264"/>
    <lineage>
        <taxon>Eukaryota</taxon>
        <taxon>Fungi</taxon>
        <taxon>Dikarya</taxon>
        <taxon>Basidiomycota</taxon>
        <taxon>Agaricomycotina</taxon>
        <taxon>Agaricomycetes</taxon>
        <taxon>Agaricomycetidae</taxon>
        <taxon>Agaricales</taxon>
        <taxon>Marasmiineae</taxon>
        <taxon>Omphalotaceae</taxon>
        <taxon>Collybiopsis</taxon>
    </lineage>
</organism>
<dbReference type="GO" id="GO:0003824">
    <property type="term" value="F:catalytic activity"/>
    <property type="evidence" value="ECO:0007669"/>
    <property type="project" value="InterPro"/>
</dbReference>
<dbReference type="InterPro" id="IPR015813">
    <property type="entry name" value="Pyrv/PenolPyrv_kinase-like_dom"/>
</dbReference>
<dbReference type="Proteomes" id="UP000518752">
    <property type="component" value="Unassembled WGS sequence"/>
</dbReference>
<name>A0A8H5HXF8_9AGAR</name>
<dbReference type="AlphaFoldDB" id="A0A8H5HXF8"/>
<keyword evidence="2" id="KW-1185">Reference proteome</keyword>
<dbReference type="Gene3D" id="3.20.20.60">
    <property type="entry name" value="Phosphoenolpyruvate-binding domains"/>
    <property type="match status" value="1"/>
</dbReference>
<dbReference type="Pfam" id="PF13714">
    <property type="entry name" value="PEP_mutase"/>
    <property type="match status" value="1"/>
</dbReference>
<proteinExistence type="predicted"/>
<dbReference type="InterPro" id="IPR040442">
    <property type="entry name" value="Pyrv_kinase-like_dom_sf"/>
</dbReference>
<gene>
    <name evidence="1" type="ORF">D9757_003036</name>
</gene>
<comment type="caution">
    <text evidence="1">The sequence shown here is derived from an EMBL/GenBank/DDBJ whole genome shotgun (WGS) entry which is preliminary data.</text>
</comment>
<dbReference type="EMBL" id="JAACJN010000011">
    <property type="protein sequence ID" value="KAF5391232.1"/>
    <property type="molecule type" value="Genomic_DNA"/>
</dbReference>
<evidence type="ECO:0000313" key="1">
    <source>
        <dbReference type="EMBL" id="KAF5391232.1"/>
    </source>
</evidence>
<protein>
    <submittedName>
        <fullName evidence="1">Uncharacterized protein</fullName>
    </submittedName>
</protein>
<dbReference type="SUPFAM" id="SSF51621">
    <property type="entry name" value="Phosphoenolpyruvate/pyruvate domain"/>
    <property type="match status" value="1"/>
</dbReference>
<evidence type="ECO:0000313" key="2">
    <source>
        <dbReference type="Proteomes" id="UP000518752"/>
    </source>
</evidence>
<dbReference type="OrthoDB" id="429143at2759"/>
<accession>A0A8H5HXF8</accession>